<reference evidence="2 3" key="1">
    <citation type="submission" date="2015-10" db="EMBL/GenBank/DDBJ databases">
        <title>Draft genome sequence of Novosphingobium fuchskuhlense DSM 25065 isolated from a surface water sample of the southwest basin of Lake Grosse Fuchskuhle.</title>
        <authorList>
            <person name="Ruckert C."/>
            <person name="Winkler A."/>
            <person name="Glaeser J."/>
            <person name="Grossart H.-P."/>
            <person name="Kalinowski J."/>
            <person name="Glaeser S."/>
        </authorList>
    </citation>
    <scope>NUCLEOTIDE SEQUENCE [LARGE SCALE GENOMIC DNA]</scope>
    <source>
        <strain evidence="2 3">FNE08-7</strain>
    </source>
</reference>
<dbReference type="SUPFAM" id="SSF63829">
    <property type="entry name" value="Calcium-dependent phosphotriesterase"/>
    <property type="match status" value="1"/>
</dbReference>
<dbReference type="OrthoDB" id="9798693at2"/>
<feature type="domain" description="Phytase-like" evidence="1">
    <location>
        <begin position="66"/>
        <end position="305"/>
    </location>
</feature>
<sequence>MRALKLALLILALVPVTWLREPRPAPRSDTPIALQDLMPTLRGALPDIGGPQLVGAWRITGRARDLGTLSGLAQTRAGFVAVGDRGGVLWFARPDQPGPWTTRLDHLIHLAWRKYRFHTDAEAVFVELPGGNLIVAYEDAGGLEVFSPDLSRRRAIPLPALAQWPENQGPEAMTRLADGRTVIAGETYSRWLERTRHPGLIFPGTPRPGESPGRFELVMPAGYRPSELAQMPDGRLLVLGRHFGLTGFRSVIAWFAARDVHPGAVITPQVLARIDDPRIRENYEGMTVTREKDGSQAIWLISDSNEMVWAQRTLLLKLRIGPEPQSAPARSARAGHPH</sequence>
<name>A0A117UWK5_9SPHN</name>
<dbReference type="Proteomes" id="UP000058012">
    <property type="component" value="Unassembled WGS sequence"/>
</dbReference>
<evidence type="ECO:0000313" key="3">
    <source>
        <dbReference type="Proteomes" id="UP000058012"/>
    </source>
</evidence>
<evidence type="ECO:0000313" key="2">
    <source>
        <dbReference type="EMBL" id="KUR72163.1"/>
    </source>
</evidence>
<accession>A0A117UWK5</accession>
<dbReference type="EMBL" id="LLZS01000003">
    <property type="protein sequence ID" value="KUR72163.1"/>
    <property type="molecule type" value="Genomic_DNA"/>
</dbReference>
<dbReference type="AlphaFoldDB" id="A0A117UWK5"/>
<keyword evidence="3" id="KW-1185">Reference proteome</keyword>
<organism evidence="2 3">
    <name type="scientific">Novosphingobium fuchskuhlense</name>
    <dbReference type="NCBI Taxonomy" id="1117702"/>
    <lineage>
        <taxon>Bacteria</taxon>
        <taxon>Pseudomonadati</taxon>
        <taxon>Pseudomonadota</taxon>
        <taxon>Alphaproteobacteria</taxon>
        <taxon>Sphingomonadales</taxon>
        <taxon>Sphingomonadaceae</taxon>
        <taxon>Novosphingobium</taxon>
    </lineage>
</organism>
<proteinExistence type="predicted"/>
<protein>
    <recommendedName>
        <fullName evidence="1">Phytase-like domain-containing protein</fullName>
    </recommendedName>
</protein>
<dbReference type="STRING" id="1117702.AQZ52_02395"/>
<evidence type="ECO:0000259" key="1">
    <source>
        <dbReference type="Pfam" id="PF13449"/>
    </source>
</evidence>
<comment type="caution">
    <text evidence="2">The sequence shown here is derived from an EMBL/GenBank/DDBJ whole genome shotgun (WGS) entry which is preliminary data.</text>
</comment>
<dbReference type="Pfam" id="PF13449">
    <property type="entry name" value="Phytase-like"/>
    <property type="match status" value="1"/>
</dbReference>
<gene>
    <name evidence="2" type="ORF">AQZ52_02395</name>
</gene>
<dbReference type="InterPro" id="IPR027372">
    <property type="entry name" value="Phytase-like_dom"/>
</dbReference>